<dbReference type="WBParaSite" id="RSKR_0000157900.1">
    <property type="protein sequence ID" value="RSKR_0000157900.1"/>
    <property type="gene ID" value="RSKR_0000157900"/>
</dbReference>
<accession>A0AC35TK38</accession>
<organism evidence="1 2">
    <name type="scientific">Rhabditophanes sp. KR3021</name>
    <dbReference type="NCBI Taxonomy" id="114890"/>
    <lineage>
        <taxon>Eukaryota</taxon>
        <taxon>Metazoa</taxon>
        <taxon>Ecdysozoa</taxon>
        <taxon>Nematoda</taxon>
        <taxon>Chromadorea</taxon>
        <taxon>Rhabditida</taxon>
        <taxon>Tylenchina</taxon>
        <taxon>Panagrolaimomorpha</taxon>
        <taxon>Strongyloidoidea</taxon>
        <taxon>Alloionematidae</taxon>
        <taxon>Rhabditophanes</taxon>
    </lineage>
</organism>
<protein>
    <submittedName>
        <fullName evidence="2">GDP-mannose 4,6-dehydratase</fullName>
    </submittedName>
</protein>
<evidence type="ECO:0000313" key="1">
    <source>
        <dbReference type="Proteomes" id="UP000095286"/>
    </source>
</evidence>
<sequence length="79" mass="8944">MELEWRGEGVDEVGIEKGTKNVRIKIDPRYYRPTEVDLLIGDATKAKTILGWEAKTQLVDLVKEMVASDIEVMKKNPNA</sequence>
<dbReference type="Proteomes" id="UP000095286">
    <property type="component" value="Unplaced"/>
</dbReference>
<reference evidence="2" key="1">
    <citation type="submission" date="2016-11" db="UniProtKB">
        <authorList>
            <consortium name="WormBaseParasite"/>
        </authorList>
    </citation>
    <scope>IDENTIFICATION</scope>
    <source>
        <strain evidence="2">KR3021</strain>
    </source>
</reference>
<evidence type="ECO:0000313" key="2">
    <source>
        <dbReference type="WBParaSite" id="RSKR_0000157900.1"/>
    </source>
</evidence>
<name>A0AC35TK38_9BILA</name>
<proteinExistence type="predicted"/>